<keyword evidence="1" id="KW-0378">Hydrolase</keyword>
<sequence length="72" mass="8364">MFLRNLNPPKLLNETRLQDKALHKNIIEAIVITGFSREDIVLIPRITLIPTDEFKRIQFPLNVCFAMTINKS</sequence>
<dbReference type="Proteomes" id="UP000478052">
    <property type="component" value="Unassembled WGS sequence"/>
</dbReference>
<dbReference type="GO" id="GO:0006260">
    <property type="term" value="P:DNA replication"/>
    <property type="evidence" value="ECO:0007669"/>
    <property type="project" value="TreeGrafter"/>
</dbReference>
<dbReference type="PANTHER" id="PTHR23274">
    <property type="entry name" value="DNA HELICASE-RELATED"/>
    <property type="match status" value="1"/>
</dbReference>
<name>A0A6G0Z1N1_APHCR</name>
<proteinExistence type="predicted"/>
<reference evidence="1 2" key="1">
    <citation type="submission" date="2019-08" db="EMBL/GenBank/DDBJ databases">
        <title>Whole genome of Aphis craccivora.</title>
        <authorList>
            <person name="Voronova N.V."/>
            <person name="Shulinski R.S."/>
            <person name="Bandarenka Y.V."/>
            <person name="Zhorov D.G."/>
            <person name="Warner D."/>
        </authorList>
    </citation>
    <scope>NUCLEOTIDE SEQUENCE [LARGE SCALE GENOMIC DNA]</scope>
    <source>
        <strain evidence="1">180601</strain>
        <tissue evidence="1">Whole Body</tissue>
    </source>
</reference>
<dbReference type="AlphaFoldDB" id="A0A6G0Z1N1"/>
<keyword evidence="1" id="KW-0547">Nucleotide-binding</keyword>
<gene>
    <name evidence="1" type="ORF">FWK35_00025084</name>
</gene>
<keyword evidence="2" id="KW-1185">Reference proteome</keyword>
<dbReference type="OrthoDB" id="6579077at2759"/>
<dbReference type="GO" id="GO:0005657">
    <property type="term" value="C:replication fork"/>
    <property type="evidence" value="ECO:0007669"/>
    <property type="project" value="TreeGrafter"/>
</dbReference>
<dbReference type="PANTHER" id="PTHR23274:SF48">
    <property type="entry name" value="ATP-DEPENDENT DNA HELICASE"/>
    <property type="match status" value="1"/>
</dbReference>
<dbReference type="GO" id="GO:0004386">
    <property type="term" value="F:helicase activity"/>
    <property type="evidence" value="ECO:0007669"/>
    <property type="project" value="UniProtKB-KW"/>
</dbReference>
<comment type="caution">
    <text evidence="1">The sequence shown here is derived from an EMBL/GenBank/DDBJ whole genome shotgun (WGS) entry which is preliminary data.</text>
</comment>
<keyword evidence="1" id="KW-0067">ATP-binding</keyword>
<protein>
    <submittedName>
        <fullName evidence="1">ATP-dependent DNA helicase PIF1-like</fullName>
    </submittedName>
</protein>
<evidence type="ECO:0000313" key="2">
    <source>
        <dbReference type="Proteomes" id="UP000478052"/>
    </source>
</evidence>
<organism evidence="1 2">
    <name type="scientific">Aphis craccivora</name>
    <name type="common">Cowpea aphid</name>
    <dbReference type="NCBI Taxonomy" id="307492"/>
    <lineage>
        <taxon>Eukaryota</taxon>
        <taxon>Metazoa</taxon>
        <taxon>Ecdysozoa</taxon>
        <taxon>Arthropoda</taxon>
        <taxon>Hexapoda</taxon>
        <taxon>Insecta</taxon>
        <taxon>Pterygota</taxon>
        <taxon>Neoptera</taxon>
        <taxon>Paraneoptera</taxon>
        <taxon>Hemiptera</taxon>
        <taxon>Sternorrhyncha</taxon>
        <taxon>Aphidomorpha</taxon>
        <taxon>Aphidoidea</taxon>
        <taxon>Aphididae</taxon>
        <taxon>Aphidini</taxon>
        <taxon>Aphis</taxon>
        <taxon>Aphis</taxon>
    </lineage>
</organism>
<dbReference type="EMBL" id="VUJU01001614">
    <property type="protein sequence ID" value="KAF0764522.1"/>
    <property type="molecule type" value="Genomic_DNA"/>
</dbReference>
<evidence type="ECO:0000313" key="1">
    <source>
        <dbReference type="EMBL" id="KAF0764522.1"/>
    </source>
</evidence>
<accession>A0A6G0Z1N1</accession>
<keyword evidence="1" id="KW-0347">Helicase</keyword>